<dbReference type="SUPFAM" id="SSF56112">
    <property type="entry name" value="Protein kinase-like (PK-like)"/>
    <property type="match status" value="1"/>
</dbReference>
<feature type="domain" description="Aminoglycoside phosphotransferase" evidence="1">
    <location>
        <begin position="94"/>
        <end position="252"/>
    </location>
</feature>
<comment type="caution">
    <text evidence="2">The sequence shown here is derived from an EMBL/GenBank/DDBJ whole genome shotgun (WGS) entry which is preliminary data.</text>
</comment>
<dbReference type="Proteomes" id="UP000777440">
    <property type="component" value="Unassembled WGS sequence"/>
</dbReference>
<gene>
    <name evidence="2" type="ORF">JNB61_09190</name>
</gene>
<organism evidence="2 3">
    <name type="scientific">Microbacterium ureisolvens</name>
    <dbReference type="NCBI Taxonomy" id="2781186"/>
    <lineage>
        <taxon>Bacteria</taxon>
        <taxon>Bacillati</taxon>
        <taxon>Actinomycetota</taxon>
        <taxon>Actinomycetes</taxon>
        <taxon>Micrococcales</taxon>
        <taxon>Microbacteriaceae</taxon>
        <taxon>Microbacterium</taxon>
    </lineage>
</organism>
<dbReference type="RefSeq" id="WP_220339415.1">
    <property type="nucleotide sequence ID" value="NZ_JAEUAX010000004.1"/>
</dbReference>
<dbReference type="EMBL" id="JAEUAX010000004">
    <property type="protein sequence ID" value="MBW9109945.1"/>
    <property type="molecule type" value="Genomic_DNA"/>
</dbReference>
<evidence type="ECO:0000259" key="1">
    <source>
        <dbReference type="Pfam" id="PF01636"/>
    </source>
</evidence>
<sequence length="297" mass="33096">MHESPIEAALPRAVGGFGRMSVAQRMLVDRWLPGAEVVADLSWNQVETVVLQVRHDDRTLIVKAAGDSDHHLGRELDAHEGGYVAPWAREGHAARLRFADRSARVLVLDRLPGELAYRTASGVDPEVHRRAGTLLRGLHTLETRPSKGTDAAATRRAIAWLDSAHAIAPDVEDRLRTALAALPPVEADLVPTHGDWQPRNWLVDGDEVRVIDFGRFAFRPAGTDFVRLAAQEWRENPACETAFFEGYGRDPRHPSHWILMRLREAIGTACWAHQVGDTEFEAQGHRMISDVLEEFEG</sequence>
<accession>A0ABS7HXV2</accession>
<protein>
    <submittedName>
        <fullName evidence="2">Aminoglycoside phosphotransferase family protein</fullName>
    </submittedName>
</protein>
<evidence type="ECO:0000313" key="3">
    <source>
        <dbReference type="Proteomes" id="UP000777440"/>
    </source>
</evidence>
<name>A0ABS7HXV2_9MICO</name>
<keyword evidence="3" id="KW-1185">Reference proteome</keyword>
<dbReference type="Gene3D" id="3.90.1200.10">
    <property type="match status" value="1"/>
</dbReference>
<proteinExistence type="predicted"/>
<dbReference type="InterPro" id="IPR002575">
    <property type="entry name" value="Aminoglycoside_PTrfase"/>
</dbReference>
<reference evidence="2 3" key="1">
    <citation type="journal article" date="2021" name="MBio">
        <title>Poor Competitiveness of Bradyrhizobium in Pigeon Pea Root Colonization in Indian Soils.</title>
        <authorList>
            <person name="Chalasani D."/>
            <person name="Basu A."/>
            <person name="Pullabhotla S.V.S.R.N."/>
            <person name="Jorrin B."/>
            <person name="Neal A.L."/>
            <person name="Poole P.S."/>
            <person name="Podile A.R."/>
            <person name="Tkacz A."/>
        </authorList>
    </citation>
    <scope>NUCLEOTIDE SEQUENCE [LARGE SCALE GENOMIC DNA]</scope>
    <source>
        <strain evidence="2 3">HU12</strain>
    </source>
</reference>
<dbReference type="Pfam" id="PF01636">
    <property type="entry name" value="APH"/>
    <property type="match status" value="1"/>
</dbReference>
<evidence type="ECO:0000313" key="2">
    <source>
        <dbReference type="EMBL" id="MBW9109945.1"/>
    </source>
</evidence>
<dbReference type="InterPro" id="IPR011009">
    <property type="entry name" value="Kinase-like_dom_sf"/>
</dbReference>